<proteinExistence type="predicted"/>
<comment type="caution">
    <text evidence="5">The sequence shown here is derived from an EMBL/GenBank/DDBJ whole genome shotgun (WGS) entry which is preliminary data.</text>
</comment>
<evidence type="ECO:0000256" key="1">
    <source>
        <dbReference type="PROSITE-ProRule" id="PRU00117"/>
    </source>
</evidence>
<dbReference type="Gene3D" id="3.30.1370.10">
    <property type="entry name" value="K Homology domain, type 1"/>
    <property type="match status" value="1"/>
</dbReference>
<dbReference type="GO" id="GO:0003723">
    <property type="term" value="F:RNA binding"/>
    <property type="evidence" value="ECO:0007669"/>
    <property type="project" value="UniProtKB-UniRule"/>
</dbReference>
<keyword evidence="3" id="KW-1133">Transmembrane helix</keyword>
<dbReference type="InterPro" id="IPR047368">
    <property type="entry name" value="KH-I_AKAP1"/>
</dbReference>
<keyword evidence="1" id="KW-0694">RNA-binding</keyword>
<feature type="compositionally biased region" description="Polar residues" evidence="2">
    <location>
        <begin position="165"/>
        <end position="189"/>
    </location>
</feature>
<dbReference type="InterPro" id="IPR036612">
    <property type="entry name" value="KH_dom_type_1_sf"/>
</dbReference>
<dbReference type="SUPFAM" id="SSF54791">
    <property type="entry name" value="Eukaryotic type KH-domain (KH-domain type I)"/>
    <property type="match status" value="1"/>
</dbReference>
<dbReference type="PROSITE" id="PS50084">
    <property type="entry name" value="KH_TYPE_1"/>
    <property type="match status" value="1"/>
</dbReference>
<feature type="region of interest" description="Disordered" evidence="2">
    <location>
        <begin position="161"/>
        <end position="220"/>
    </location>
</feature>
<dbReference type="Proteomes" id="UP000543287">
    <property type="component" value="Unassembled WGS sequence"/>
</dbReference>
<dbReference type="PROSITE" id="PS50304">
    <property type="entry name" value="TUDOR"/>
    <property type="match status" value="1"/>
</dbReference>
<dbReference type="InterPro" id="IPR047367">
    <property type="entry name" value="Tudor_AKAP1"/>
</dbReference>
<evidence type="ECO:0000256" key="2">
    <source>
        <dbReference type="SAM" id="MobiDB-lite"/>
    </source>
</evidence>
<dbReference type="CDD" id="cd22395">
    <property type="entry name" value="KH-I_AKAP1"/>
    <property type="match status" value="1"/>
</dbReference>
<feature type="non-terminal residue" evidence="5">
    <location>
        <position position="1"/>
    </location>
</feature>
<dbReference type="SMART" id="SM00333">
    <property type="entry name" value="TUDOR"/>
    <property type="match status" value="1"/>
</dbReference>
<feature type="region of interest" description="Disordered" evidence="2">
    <location>
        <begin position="419"/>
        <end position="451"/>
    </location>
</feature>
<feature type="region of interest" description="Disordered" evidence="2">
    <location>
        <begin position="118"/>
        <end position="138"/>
    </location>
</feature>
<dbReference type="SMART" id="SM00322">
    <property type="entry name" value="KH"/>
    <property type="match status" value="1"/>
</dbReference>
<evidence type="ECO:0000259" key="4">
    <source>
        <dbReference type="PROSITE" id="PS50304"/>
    </source>
</evidence>
<dbReference type="Pfam" id="PF00013">
    <property type="entry name" value="KH_1"/>
    <property type="match status" value="1"/>
</dbReference>
<dbReference type="Gene3D" id="2.30.30.140">
    <property type="match status" value="1"/>
</dbReference>
<reference evidence="5 6" key="1">
    <citation type="submission" date="2019-09" db="EMBL/GenBank/DDBJ databases">
        <title>Bird 10,000 Genomes (B10K) Project - Family phase.</title>
        <authorList>
            <person name="Zhang G."/>
        </authorList>
    </citation>
    <scope>NUCLEOTIDE SEQUENCE [LARGE SCALE GENOMIC DNA]</scope>
    <source>
        <strain evidence="5">B10K-LSUMZ-23963</strain>
        <tissue evidence="5">Muscle</tissue>
    </source>
</reference>
<feature type="domain" description="Tudor" evidence="4">
    <location>
        <begin position="760"/>
        <end position="819"/>
    </location>
</feature>
<feature type="region of interest" description="Disordered" evidence="2">
    <location>
        <begin position="54"/>
        <end position="93"/>
    </location>
</feature>
<feature type="transmembrane region" description="Helical" evidence="3">
    <location>
        <begin position="9"/>
        <end position="27"/>
    </location>
</feature>
<keyword evidence="3" id="KW-0812">Transmembrane</keyword>
<dbReference type="GO" id="GO:0034237">
    <property type="term" value="F:protein kinase A regulatory subunit binding"/>
    <property type="evidence" value="ECO:0007669"/>
    <property type="project" value="TreeGrafter"/>
</dbReference>
<sequence length="902" mass="97965">KMALRFRTFLPYALPGVLALLGWWWFFSRKKEHGNNHDRQAIAIAEEQQIELPVNGSSSQTEEHAPQGLPLSSEEERPENETSTSVLSAGSTTPSLLHQTHERLDFSQDLPAPAIMTIQPSTHEDDSEKLERIDSQDESSIPACISLPLVSKSAKCHSSAVISPEQDSSSSATEGQWPSASVTLTQESSGIMEEVSNAEQSNDSSCKPPKESQMPETVLSDTGSVTALHLGLEKEASTPLAFLNNEVEEAVSGHKDSVVGMLSDSCMKSARLEQSREEEMSQSIDSTVPACQEEDTQPEGDESERERIGGVSLDKEEVEKIEQVAIQIISKVILAATEEVLSGSISDVSSRICQAAASRAETPPERAGTAASDQVLAVEPRGGDEHVTTENDAVVPTSPQAEEHDQCVTYSSCLTHGRLSSPVQGDPKDRQVKNCAHSESPGVGRTPVESHGGSLGELHMVMEDSGCNTCASEDGTSVEDPLQNTMLSVTSGQHSDLLSTSATQDTSAEQSLVPSEKPPTPKLPEDSKVPYSNGMLKEDSPDLRHESNWTTETDGDHSGGSDVNSMDSVDSGCALGQTETRQNSKPGGESSKSELTIWEIEVPKHLVGRLIGKQGRYVSFLKQTSGAKIYISTLPYTQDFQICHIEGSQHHVDKALSLIGKKFKELSLTNIYAPPPPSLTLHSLPMTSWLMLPDGVTVEVVVVNQVNAGHMFVQQHTHPTFHVLRSLDQQMYVCYSQPGIPTLPTPKTPNTELFSSVLLRFAVGVICAAPGLDGAWWRAQVVGYFKESSEVEIRYVDYGGYERVKIDTLRQIRSDFVTLPFQGAEVLLDNVVPLPDEDHFSSEADAAVSEMTRGTALLAQVTNYDSATGLPLIQLWSMMGDEVVSINRALVERGFAQWIDSY</sequence>
<dbReference type="CDD" id="cd20407">
    <property type="entry name" value="Tudor_AKAP1"/>
    <property type="match status" value="1"/>
</dbReference>
<dbReference type="InterPro" id="IPR002999">
    <property type="entry name" value="Tudor"/>
</dbReference>
<feature type="compositionally biased region" description="Basic and acidic residues" evidence="2">
    <location>
        <begin position="536"/>
        <end position="547"/>
    </location>
</feature>
<feature type="compositionally biased region" description="Basic and acidic residues" evidence="2">
    <location>
        <begin position="122"/>
        <end position="135"/>
    </location>
</feature>
<dbReference type="SUPFAM" id="SSF63748">
    <property type="entry name" value="Tudor/PWWP/MBT"/>
    <property type="match status" value="1"/>
</dbReference>
<gene>
    <name evidence="5" type="primary">Akap1</name>
    <name evidence="5" type="ORF">DRONOV_R05067</name>
</gene>
<dbReference type="Pfam" id="PF00567">
    <property type="entry name" value="TUDOR"/>
    <property type="match status" value="1"/>
</dbReference>
<evidence type="ECO:0000256" key="3">
    <source>
        <dbReference type="SAM" id="Phobius"/>
    </source>
</evidence>
<accession>A0A7K9B3N0</accession>
<feature type="region of interest" description="Disordered" evidence="2">
    <location>
        <begin position="491"/>
        <end position="593"/>
    </location>
</feature>
<name>A0A7K9B3N0_DRONO</name>
<feature type="non-terminal residue" evidence="5">
    <location>
        <position position="902"/>
    </location>
</feature>
<dbReference type="EMBL" id="VWZH01000146">
    <property type="protein sequence ID" value="NXG34793.1"/>
    <property type="molecule type" value="Genomic_DNA"/>
</dbReference>
<feature type="compositionally biased region" description="Polar residues" evidence="2">
    <location>
        <begin position="81"/>
        <end position="93"/>
    </location>
</feature>
<dbReference type="InterPro" id="IPR004088">
    <property type="entry name" value="KH_dom_type_1"/>
</dbReference>
<evidence type="ECO:0000313" key="6">
    <source>
        <dbReference type="Proteomes" id="UP000543287"/>
    </source>
</evidence>
<keyword evidence="3" id="KW-0472">Membrane</keyword>
<feature type="compositionally biased region" description="Acidic residues" evidence="2">
    <location>
        <begin position="292"/>
        <end position="303"/>
    </location>
</feature>
<feature type="compositionally biased region" description="Polar residues" evidence="2">
    <location>
        <begin position="491"/>
        <end position="513"/>
    </location>
</feature>
<dbReference type="GO" id="GO:0005739">
    <property type="term" value="C:mitochondrion"/>
    <property type="evidence" value="ECO:0007669"/>
    <property type="project" value="UniProtKB-ARBA"/>
</dbReference>
<dbReference type="InterPro" id="IPR004087">
    <property type="entry name" value="KH_dom"/>
</dbReference>
<dbReference type="Gene3D" id="2.40.50.90">
    <property type="match status" value="1"/>
</dbReference>
<dbReference type="InterPro" id="IPR050621">
    <property type="entry name" value="Tudor_domain_containing"/>
</dbReference>
<organism evidence="5 6">
    <name type="scientific">Dromaius novaehollandiae</name>
    <name type="common">Emu</name>
    <dbReference type="NCBI Taxonomy" id="8790"/>
    <lineage>
        <taxon>Eukaryota</taxon>
        <taxon>Metazoa</taxon>
        <taxon>Chordata</taxon>
        <taxon>Craniata</taxon>
        <taxon>Vertebrata</taxon>
        <taxon>Euteleostomi</taxon>
        <taxon>Archelosauria</taxon>
        <taxon>Archosauria</taxon>
        <taxon>Dinosauria</taxon>
        <taxon>Saurischia</taxon>
        <taxon>Theropoda</taxon>
        <taxon>Coelurosauria</taxon>
        <taxon>Aves</taxon>
        <taxon>Palaeognathae</taxon>
        <taxon>Casuariiformes</taxon>
        <taxon>Dromaiidae</taxon>
        <taxon>Dromaius</taxon>
    </lineage>
</organism>
<feature type="region of interest" description="Disordered" evidence="2">
    <location>
        <begin position="274"/>
        <end position="310"/>
    </location>
</feature>
<dbReference type="InterPro" id="IPR035437">
    <property type="entry name" value="SNase_OB-fold_sf"/>
</dbReference>
<dbReference type="PANTHER" id="PTHR22948:SF65">
    <property type="entry name" value="A-KINASE ANCHORING PROTEIN 1"/>
    <property type="match status" value="1"/>
</dbReference>
<dbReference type="GO" id="GO:0016020">
    <property type="term" value="C:membrane"/>
    <property type="evidence" value="ECO:0007669"/>
    <property type="project" value="TreeGrafter"/>
</dbReference>
<dbReference type="PANTHER" id="PTHR22948">
    <property type="entry name" value="TUDOR DOMAIN CONTAINING PROTEIN"/>
    <property type="match status" value="1"/>
</dbReference>
<evidence type="ECO:0000313" key="5">
    <source>
        <dbReference type="EMBL" id="NXG34793.1"/>
    </source>
</evidence>
<protein>
    <submittedName>
        <fullName evidence="5">AKAP1 protein</fullName>
    </submittedName>
</protein>
<dbReference type="AlphaFoldDB" id="A0A7K9B3N0"/>